<feature type="region of interest" description="Disordered" evidence="1">
    <location>
        <begin position="93"/>
        <end position="115"/>
    </location>
</feature>
<dbReference type="AlphaFoldDB" id="A0A371CZM9"/>
<sequence>MTHVPQDAYLKHELVAMLQSCMVLSSAEIHIAALKPLLKARIDYVMQRQIHAAYLDAWENLKYCNPEGQSEGIERRARVHSLIRMNKHLEQPPSHEVGEVYDSDEEPYDDECQMDPKDLAPEVVKRPFPKSLDNLYEEYRWHEDRDGISYDALLQARYKELEDCYDELVETCLEAEGYDLRTLPPTYNAARTWTMLSWKDGARSEIDFDTFLIYTGGLDEGFKTYRVDMQRALASQVDWPACNGRWDHPDVLAQPAALFICRECHRPPLPWPDINKH</sequence>
<dbReference type="EMBL" id="KZ857434">
    <property type="protein sequence ID" value="RDX45733.1"/>
    <property type="molecule type" value="Genomic_DNA"/>
</dbReference>
<feature type="compositionally biased region" description="Acidic residues" evidence="1">
    <location>
        <begin position="99"/>
        <end position="113"/>
    </location>
</feature>
<keyword evidence="3" id="KW-1185">Reference proteome</keyword>
<protein>
    <submittedName>
        <fullName evidence="2">Uncharacterized protein</fullName>
    </submittedName>
</protein>
<proteinExistence type="predicted"/>
<evidence type="ECO:0000313" key="2">
    <source>
        <dbReference type="EMBL" id="RDX45733.1"/>
    </source>
</evidence>
<gene>
    <name evidence="2" type="ORF">OH76DRAFT_930288</name>
</gene>
<evidence type="ECO:0000256" key="1">
    <source>
        <dbReference type="SAM" id="MobiDB-lite"/>
    </source>
</evidence>
<dbReference type="Proteomes" id="UP000256964">
    <property type="component" value="Unassembled WGS sequence"/>
</dbReference>
<evidence type="ECO:0000313" key="3">
    <source>
        <dbReference type="Proteomes" id="UP000256964"/>
    </source>
</evidence>
<accession>A0A371CZM9</accession>
<name>A0A371CZM9_9APHY</name>
<reference evidence="2 3" key="1">
    <citation type="journal article" date="2018" name="Biotechnol. Biofuels">
        <title>Integrative visual omics of the white-rot fungus Polyporus brumalis exposes the biotechnological potential of its oxidative enzymes for delignifying raw plant biomass.</title>
        <authorList>
            <person name="Miyauchi S."/>
            <person name="Rancon A."/>
            <person name="Drula E."/>
            <person name="Hage H."/>
            <person name="Chaduli D."/>
            <person name="Favel A."/>
            <person name="Grisel S."/>
            <person name="Henrissat B."/>
            <person name="Herpoel-Gimbert I."/>
            <person name="Ruiz-Duenas F.J."/>
            <person name="Chevret D."/>
            <person name="Hainaut M."/>
            <person name="Lin J."/>
            <person name="Wang M."/>
            <person name="Pangilinan J."/>
            <person name="Lipzen A."/>
            <person name="Lesage-Meessen L."/>
            <person name="Navarro D."/>
            <person name="Riley R."/>
            <person name="Grigoriev I.V."/>
            <person name="Zhou S."/>
            <person name="Raouche S."/>
            <person name="Rosso M.N."/>
        </authorList>
    </citation>
    <scope>NUCLEOTIDE SEQUENCE [LARGE SCALE GENOMIC DNA]</scope>
    <source>
        <strain evidence="2 3">BRFM 1820</strain>
    </source>
</reference>
<organism evidence="2 3">
    <name type="scientific">Lentinus brumalis</name>
    <dbReference type="NCBI Taxonomy" id="2498619"/>
    <lineage>
        <taxon>Eukaryota</taxon>
        <taxon>Fungi</taxon>
        <taxon>Dikarya</taxon>
        <taxon>Basidiomycota</taxon>
        <taxon>Agaricomycotina</taxon>
        <taxon>Agaricomycetes</taxon>
        <taxon>Polyporales</taxon>
        <taxon>Polyporaceae</taxon>
        <taxon>Lentinus</taxon>
    </lineage>
</organism>